<dbReference type="HOGENOM" id="CLU_049429_0_0_0"/>
<dbReference type="InterPro" id="IPR036465">
    <property type="entry name" value="vWFA_dom_sf"/>
</dbReference>
<dbReference type="InParanoid" id="Q01YW1"/>
<reference evidence="2" key="1">
    <citation type="submission" date="2006-10" db="EMBL/GenBank/DDBJ databases">
        <title>Complete sequence of Solibacter usitatus Ellin6076.</title>
        <authorList>
            <consortium name="US DOE Joint Genome Institute"/>
            <person name="Copeland A."/>
            <person name="Lucas S."/>
            <person name="Lapidus A."/>
            <person name="Barry K."/>
            <person name="Detter J.C."/>
            <person name="Glavina del Rio T."/>
            <person name="Hammon N."/>
            <person name="Israni S."/>
            <person name="Dalin E."/>
            <person name="Tice H."/>
            <person name="Pitluck S."/>
            <person name="Thompson L.S."/>
            <person name="Brettin T."/>
            <person name="Bruce D."/>
            <person name="Han C."/>
            <person name="Tapia R."/>
            <person name="Gilna P."/>
            <person name="Schmutz J."/>
            <person name="Larimer F."/>
            <person name="Land M."/>
            <person name="Hauser L."/>
            <person name="Kyrpides N."/>
            <person name="Mikhailova N."/>
            <person name="Janssen P.H."/>
            <person name="Kuske C.R."/>
            <person name="Richardson P."/>
        </authorList>
    </citation>
    <scope>NUCLEOTIDE SEQUENCE</scope>
    <source>
        <strain evidence="2">Ellin6076</strain>
    </source>
</reference>
<dbReference type="KEGG" id="sus:Acid_4190"/>
<sequence length="299" mass="33978" precursor="true">MSTRREFLAAAALLPLRAQDLPTFTTDIKLITVLATVTNRQGEIVRNLTKDDFLLLEDKRPQNIRYFSQESDLPLTLGLMVDTSMSQRRVLDAERGASYRFIETVLRPNKDQVFLMQFDFRIFMRQPLTNSLRQLSDSLPYVDTPTFNQLRAQSGGGTLLYDAVVTASQEVMLNRTGRKALILLTDGEDYGSDASVGDAIEAAQRADTLIYSILFADQGDGRRPLQRMSKETGGSFFEVSKKQDIDQIFTAIQEELRSQYSLAYVSDKPVITNEFRHIQLTARQKGLTVQARDRYFARH</sequence>
<gene>
    <name evidence="2" type="ordered locus">Acid_4190</name>
</gene>
<dbReference type="PROSITE" id="PS50234">
    <property type="entry name" value="VWFA"/>
    <property type="match status" value="1"/>
</dbReference>
<dbReference type="SMART" id="SM00327">
    <property type="entry name" value="VWA"/>
    <property type="match status" value="1"/>
</dbReference>
<dbReference type="STRING" id="234267.Acid_4190"/>
<dbReference type="Pfam" id="PF00092">
    <property type="entry name" value="VWA"/>
    <property type="match status" value="1"/>
</dbReference>
<dbReference type="SUPFAM" id="SSF53300">
    <property type="entry name" value="vWA-like"/>
    <property type="match status" value="1"/>
</dbReference>
<feature type="domain" description="VWFA" evidence="1">
    <location>
        <begin position="76"/>
        <end position="252"/>
    </location>
</feature>
<dbReference type="OrthoDB" id="115020at2"/>
<evidence type="ECO:0000259" key="1">
    <source>
        <dbReference type="PROSITE" id="PS50234"/>
    </source>
</evidence>
<proteinExistence type="predicted"/>
<protein>
    <submittedName>
        <fullName evidence="2">von Willebrand factor, type A</fullName>
    </submittedName>
</protein>
<dbReference type="EMBL" id="CP000473">
    <property type="protein sequence ID" value="ABJ85154.1"/>
    <property type="molecule type" value="Genomic_DNA"/>
</dbReference>
<dbReference type="eggNOG" id="COG2304">
    <property type="taxonomic scope" value="Bacteria"/>
</dbReference>
<name>Q01YW1_SOLUE</name>
<dbReference type="InterPro" id="IPR017802">
    <property type="entry name" value="VWFA-rel_acidobac-type"/>
</dbReference>
<dbReference type="NCBIfam" id="TIGR03436">
    <property type="entry name" value="acidobact_VWFA"/>
    <property type="match status" value="1"/>
</dbReference>
<evidence type="ECO:0000313" key="2">
    <source>
        <dbReference type="EMBL" id="ABJ85154.1"/>
    </source>
</evidence>
<accession>Q01YW1</accession>
<dbReference type="InterPro" id="IPR002035">
    <property type="entry name" value="VWF_A"/>
</dbReference>
<dbReference type="Gene3D" id="3.40.50.410">
    <property type="entry name" value="von Willebrand factor, type A domain"/>
    <property type="match status" value="1"/>
</dbReference>
<organism evidence="2">
    <name type="scientific">Solibacter usitatus (strain Ellin6076)</name>
    <dbReference type="NCBI Taxonomy" id="234267"/>
    <lineage>
        <taxon>Bacteria</taxon>
        <taxon>Pseudomonadati</taxon>
        <taxon>Acidobacteriota</taxon>
        <taxon>Terriglobia</taxon>
        <taxon>Bryobacterales</taxon>
        <taxon>Solibacteraceae</taxon>
        <taxon>Candidatus Solibacter</taxon>
    </lineage>
</organism>
<dbReference type="AlphaFoldDB" id="Q01YW1"/>